<protein>
    <submittedName>
        <fullName evidence="2">Uncharacterized protein</fullName>
    </submittedName>
</protein>
<sequence>MHKYTLFILVWFLSFSINAQESEYTVVTCETCTEISSFKSVATTLGEGRYIVINLETSIAHYIEVSTTDGHLAASVKSLPEKELRDLEKFKELKNILEKVESNKESNSI</sequence>
<organism evidence="2 3">
    <name type="scientific">Fluctibacter halophilus</name>
    <dbReference type="NCBI Taxonomy" id="226011"/>
    <lineage>
        <taxon>Bacteria</taxon>
        <taxon>Pseudomonadati</taxon>
        <taxon>Pseudomonadota</taxon>
        <taxon>Gammaproteobacteria</taxon>
        <taxon>Alteromonadales</taxon>
        <taxon>Alteromonadaceae</taxon>
        <taxon>Fluctibacter</taxon>
    </lineage>
</organism>
<dbReference type="Proteomes" id="UP001520878">
    <property type="component" value="Unassembled WGS sequence"/>
</dbReference>
<feature type="chain" id="PRO_5046072912" evidence="1">
    <location>
        <begin position="20"/>
        <end position="109"/>
    </location>
</feature>
<keyword evidence="1" id="KW-0732">Signal</keyword>
<feature type="signal peptide" evidence="1">
    <location>
        <begin position="1"/>
        <end position="19"/>
    </location>
</feature>
<accession>A0ABS8G9E6</accession>
<evidence type="ECO:0000313" key="2">
    <source>
        <dbReference type="EMBL" id="MCC2616344.1"/>
    </source>
</evidence>
<name>A0ABS8G9E6_9ALTE</name>
<dbReference type="RefSeq" id="WP_229159511.1">
    <property type="nucleotide sequence ID" value="NZ_JAJEWP010000002.1"/>
</dbReference>
<evidence type="ECO:0000256" key="1">
    <source>
        <dbReference type="SAM" id="SignalP"/>
    </source>
</evidence>
<proteinExistence type="predicted"/>
<gene>
    <name evidence="2" type="ORF">LJ739_08840</name>
</gene>
<reference evidence="2 3" key="1">
    <citation type="submission" date="2021-10" db="EMBL/GenBank/DDBJ databases">
        <title>Draft genome of Aestuariibacter halophilus JC2043.</title>
        <authorList>
            <person name="Emsley S.A."/>
            <person name="Pfannmuller K.M."/>
            <person name="Ushijima B."/>
            <person name="Saw J.H."/>
            <person name="Videau P."/>
        </authorList>
    </citation>
    <scope>NUCLEOTIDE SEQUENCE [LARGE SCALE GENOMIC DNA]</scope>
    <source>
        <strain evidence="2 3">JC2043</strain>
    </source>
</reference>
<dbReference type="EMBL" id="JAJEWP010000002">
    <property type="protein sequence ID" value="MCC2616344.1"/>
    <property type="molecule type" value="Genomic_DNA"/>
</dbReference>
<evidence type="ECO:0000313" key="3">
    <source>
        <dbReference type="Proteomes" id="UP001520878"/>
    </source>
</evidence>
<keyword evidence="3" id="KW-1185">Reference proteome</keyword>
<comment type="caution">
    <text evidence="2">The sequence shown here is derived from an EMBL/GenBank/DDBJ whole genome shotgun (WGS) entry which is preliminary data.</text>
</comment>